<dbReference type="AlphaFoldDB" id="A0AAC9PQY7"/>
<organism evidence="1 2">
    <name type="scientific">Actinoalloteichus fjordicus</name>
    <dbReference type="NCBI Taxonomy" id="1612552"/>
    <lineage>
        <taxon>Bacteria</taxon>
        <taxon>Bacillati</taxon>
        <taxon>Actinomycetota</taxon>
        <taxon>Actinomycetes</taxon>
        <taxon>Pseudonocardiales</taxon>
        <taxon>Pseudonocardiaceae</taxon>
        <taxon>Actinoalloteichus</taxon>
    </lineage>
</organism>
<evidence type="ECO:0000313" key="1">
    <source>
        <dbReference type="EMBL" id="APU13550.1"/>
    </source>
</evidence>
<dbReference type="EMBL" id="CP016076">
    <property type="protein sequence ID" value="APU13550.1"/>
    <property type="molecule type" value="Genomic_DNA"/>
</dbReference>
<evidence type="ECO:0000313" key="2">
    <source>
        <dbReference type="Proteomes" id="UP000185511"/>
    </source>
</evidence>
<dbReference type="KEGG" id="acad:UA74_07405"/>
<keyword evidence="2" id="KW-1185">Reference proteome</keyword>
<proteinExistence type="predicted"/>
<accession>A0AAC9PQY7</accession>
<protein>
    <submittedName>
        <fullName evidence="1">Uncharacterized protein</fullName>
    </submittedName>
</protein>
<dbReference type="RefSeq" id="WP_075764101.1">
    <property type="nucleotide sequence ID" value="NZ_CP016076.1"/>
</dbReference>
<reference evidence="2" key="1">
    <citation type="submission" date="2016-06" db="EMBL/GenBank/DDBJ databases">
        <title>Complete genome sequence of Actinoalloteichus fjordicus DSM 46855 (=ADI127-17), type strain of the new species Actinoalloteichus fjordicus.</title>
        <authorList>
            <person name="Ruckert C."/>
            <person name="Nouioui I."/>
            <person name="Willmese J."/>
            <person name="van Wezel G."/>
            <person name="Klenk H.-P."/>
            <person name="Kalinowski J."/>
            <person name="Zotchev S.B."/>
        </authorList>
    </citation>
    <scope>NUCLEOTIDE SEQUENCE [LARGE SCALE GENOMIC DNA]</scope>
    <source>
        <strain evidence="2">ADI127-7</strain>
    </source>
</reference>
<sequence>MIGSRSVAAQWIVHCVRQSTFLTVSPAGRFLLLTGDRGDRPSITAELSRADARSLLAALDGGHDVSLSAMHYGESRQVRVLHAAEIVELSILDFHDLLGRWLVDAARVADLAELVRAALTEAVAS</sequence>
<name>A0AAC9PQY7_9PSEU</name>
<gene>
    <name evidence="1" type="ORF">UA74_07405</name>
</gene>
<dbReference type="Proteomes" id="UP000185511">
    <property type="component" value="Chromosome"/>
</dbReference>